<sequence length="263" mass="29985">MRQVTLISLYGEKSLELVNLIRHCQKMIAGITGIEFIPYELPQIHATILGLEQVIGTPMHNSNLAKYQSLSKKMDVCGFINWLQRSEYVPFQIQIGGFDNCGYDFTSRGQRPYERSFSLQGDKAVIMGWPIRHPPLGETSSNKSNLPQPTSYYPNTLDQIRKAAQSFNILHAYHRTSADVDNDFYFRIGLFNPDTLDNSSKESLEKDIRDFLSTTTPIIVKLTPANLYVASYDDEKLPVNSTKLWSLQDQLLTQEFISSLYKS</sequence>
<name>A0A6B3NN75_9CYAN</name>
<evidence type="ECO:0000313" key="1">
    <source>
        <dbReference type="EMBL" id="NER30658.1"/>
    </source>
</evidence>
<proteinExistence type="predicted"/>
<accession>A0A6B3NN75</accession>
<comment type="caution">
    <text evidence="1">The sequence shown here is derived from an EMBL/GenBank/DDBJ whole genome shotgun (WGS) entry which is preliminary data.</text>
</comment>
<protein>
    <submittedName>
        <fullName evidence="1">Uncharacterized protein</fullName>
    </submittedName>
</protein>
<reference evidence="1" key="1">
    <citation type="submission" date="2019-11" db="EMBL/GenBank/DDBJ databases">
        <title>Genomic insights into an expanded diversity of filamentous marine cyanobacteria reveals the extraordinary biosynthetic potential of Moorea and Okeania.</title>
        <authorList>
            <person name="Ferreira Leao T."/>
            <person name="Wang M."/>
            <person name="Moss N."/>
            <person name="Da Silva R."/>
            <person name="Sanders J."/>
            <person name="Nurk S."/>
            <person name="Gurevich A."/>
            <person name="Humphrey G."/>
            <person name="Reher R."/>
            <person name="Zhu Q."/>
            <person name="Belda-Ferre P."/>
            <person name="Glukhov E."/>
            <person name="Rex R."/>
            <person name="Dorrestein P.C."/>
            <person name="Knight R."/>
            <person name="Pevzner P."/>
            <person name="Gerwick W.H."/>
            <person name="Gerwick L."/>
        </authorList>
    </citation>
    <scope>NUCLEOTIDE SEQUENCE</scope>
    <source>
        <strain evidence="1">SIO1C4</strain>
    </source>
</reference>
<dbReference type="EMBL" id="JAAHFQ010000612">
    <property type="protein sequence ID" value="NER30658.1"/>
    <property type="molecule type" value="Genomic_DNA"/>
</dbReference>
<gene>
    <name evidence="1" type="ORF">F6J89_24335</name>
</gene>
<organism evidence="1">
    <name type="scientific">Symploca sp. SIO1C4</name>
    <dbReference type="NCBI Taxonomy" id="2607765"/>
    <lineage>
        <taxon>Bacteria</taxon>
        <taxon>Bacillati</taxon>
        <taxon>Cyanobacteriota</taxon>
        <taxon>Cyanophyceae</taxon>
        <taxon>Coleofasciculales</taxon>
        <taxon>Coleofasciculaceae</taxon>
        <taxon>Symploca</taxon>
    </lineage>
</organism>
<dbReference type="AlphaFoldDB" id="A0A6B3NN75"/>